<evidence type="ECO:0000313" key="3">
    <source>
        <dbReference type="Proteomes" id="UP000823399"/>
    </source>
</evidence>
<accession>A0A9P7F773</accession>
<sequence>MHFSFLRVVAVVAALTRFMSVTAQSCAAVAQACGKSSPQNLSCCGGLTCTPLHLVPIGVRYSYHALHETVQMSLAD</sequence>
<dbReference type="OrthoDB" id="2686984at2759"/>
<dbReference type="PROSITE" id="PS51257">
    <property type="entry name" value="PROKAR_LIPOPROTEIN"/>
    <property type="match status" value="1"/>
</dbReference>
<keyword evidence="1" id="KW-0732">Signal</keyword>
<dbReference type="Proteomes" id="UP000823399">
    <property type="component" value="Unassembled WGS sequence"/>
</dbReference>
<feature type="chain" id="PRO_5040508096" description="Hydrophobin" evidence="1">
    <location>
        <begin position="24"/>
        <end position="76"/>
    </location>
</feature>
<feature type="signal peptide" evidence="1">
    <location>
        <begin position="1"/>
        <end position="23"/>
    </location>
</feature>
<dbReference type="GeneID" id="64699659"/>
<proteinExistence type="predicted"/>
<gene>
    <name evidence="2" type="ORF">F5147DRAFT_695687</name>
</gene>
<organism evidence="2 3">
    <name type="scientific">Suillus discolor</name>
    <dbReference type="NCBI Taxonomy" id="1912936"/>
    <lineage>
        <taxon>Eukaryota</taxon>
        <taxon>Fungi</taxon>
        <taxon>Dikarya</taxon>
        <taxon>Basidiomycota</taxon>
        <taxon>Agaricomycotina</taxon>
        <taxon>Agaricomycetes</taxon>
        <taxon>Agaricomycetidae</taxon>
        <taxon>Boletales</taxon>
        <taxon>Suillineae</taxon>
        <taxon>Suillaceae</taxon>
        <taxon>Suillus</taxon>
    </lineage>
</organism>
<keyword evidence="3" id="KW-1185">Reference proteome</keyword>
<evidence type="ECO:0000256" key="1">
    <source>
        <dbReference type="SAM" id="SignalP"/>
    </source>
</evidence>
<dbReference type="EMBL" id="JABBWM010000029">
    <property type="protein sequence ID" value="KAG2107917.1"/>
    <property type="molecule type" value="Genomic_DNA"/>
</dbReference>
<protein>
    <recommendedName>
        <fullName evidence="4">Hydrophobin</fullName>
    </recommendedName>
</protein>
<dbReference type="RefSeq" id="XP_041292515.1">
    <property type="nucleotide sequence ID" value="XM_041437400.1"/>
</dbReference>
<evidence type="ECO:0000313" key="2">
    <source>
        <dbReference type="EMBL" id="KAG2107917.1"/>
    </source>
</evidence>
<comment type="caution">
    <text evidence="2">The sequence shown here is derived from an EMBL/GenBank/DDBJ whole genome shotgun (WGS) entry which is preliminary data.</text>
</comment>
<name>A0A9P7F773_9AGAM</name>
<dbReference type="AlphaFoldDB" id="A0A9P7F773"/>
<reference evidence="2" key="1">
    <citation type="journal article" date="2020" name="New Phytol.">
        <title>Comparative genomics reveals dynamic genome evolution in host specialist ectomycorrhizal fungi.</title>
        <authorList>
            <person name="Lofgren L.A."/>
            <person name="Nguyen N.H."/>
            <person name="Vilgalys R."/>
            <person name="Ruytinx J."/>
            <person name="Liao H.L."/>
            <person name="Branco S."/>
            <person name="Kuo A."/>
            <person name="LaButti K."/>
            <person name="Lipzen A."/>
            <person name="Andreopoulos W."/>
            <person name="Pangilinan J."/>
            <person name="Riley R."/>
            <person name="Hundley H."/>
            <person name="Na H."/>
            <person name="Barry K."/>
            <person name="Grigoriev I.V."/>
            <person name="Stajich J.E."/>
            <person name="Kennedy P.G."/>
        </authorList>
    </citation>
    <scope>NUCLEOTIDE SEQUENCE</scope>
    <source>
        <strain evidence="2">FC423</strain>
    </source>
</reference>
<evidence type="ECO:0008006" key="4">
    <source>
        <dbReference type="Google" id="ProtNLM"/>
    </source>
</evidence>